<feature type="compositionally biased region" description="Basic and acidic residues" evidence="2">
    <location>
        <begin position="175"/>
        <end position="197"/>
    </location>
</feature>
<evidence type="ECO:0000313" key="4">
    <source>
        <dbReference type="EMBL" id="KFX41815.1"/>
    </source>
</evidence>
<feature type="compositionally biased region" description="Polar residues" evidence="2">
    <location>
        <begin position="71"/>
        <end position="113"/>
    </location>
</feature>
<reference evidence="4" key="2">
    <citation type="journal article" date="2014" name="PLoS Genet.">
        <title>Signature gene expression reveals novel clues to the molecular mechanisms of dimorphic transition in Penicillium marneffei.</title>
        <authorList>
            <person name="Yang E."/>
            <person name="Wang G."/>
            <person name="Cai J."/>
            <person name="Woo P.C."/>
            <person name="Lau S.K."/>
            <person name="Yuen K.-Y."/>
            <person name="Chow W.-N."/>
            <person name="Lin X."/>
        </authorList>
    </citation>
    <scope>NUCLEOTIDE SEQUENCE</scope>
    <source>
        <strain evidence="4">PM1</strain>
    </source>
</reference>
<protein>
    <submittedName>
        <fullName evidence="4">EH domain-containing and endocytosis protein 1</fullName>
    </submittedName>
</protein>
<evidence type="ECO:0000256" key="1">
    <source>
        <dbReference type="SAM" id="Coils"/>
    </source>
</evidence>
<feature type="coiled-coil region" evidence="1">
    <location>
        <begin position="351"/>
        <end position="472"/>
    </location>
</feature>
<dbReference type="AlphaFoldDB" id="A0A093UPF1"/>
<organism evidence="4">
    <name type="scientific">Talaromyces marneffei PM1</name>
    <dbReference type="NCBI Taxonomy" id="1077442"/>
    <lineage>
        <taxon>Eukaryota</taxon>
        <taxon>Fungi</taxon>
        <taxon>Dikarya</taxon>
        <taxon>Ascomycota</taxon>
        <taxon>Pezizomycotina</taxon>
        <taxon>Eurotiomycetes</taxon>
        <taxon>Eurotiomycetidae</taxon>
        <taxon>Eurotiales</taxon>
        <taxon>Trichocomaceae</taxon>
        <taxon>Talaromyces</taxon>
        <taxon>Talaromyces sect. Talaromyces</taxon>
    </lineage>
</organism>
<dbReference type="HOGENOM" id="CLU_007643_2_1_1"/>
<comment type="caution">
    <text evidence="4">The sequence shown here is derived from an EMBL/GenBank/DDBJ whole genome shotgun (WGS) entry which is preliminary data.</text>
</comment>
<sequence length="538" mass="61548">MLGWITGQSDEQRRATDDSVVMEPPQTPGPVFAIRAFKSAIWGTPAGEESENDRPATTGSPEKPMLRKRNTMPQTIPTASLQQQTFGKPVSDSTNQLSMSPTKSILVTPGTISNRRKTVSFGETAIHGDSERSKGLSRSNSASISPASSVTSQWMSSQSDGKPRPRSRLTQSLLDAKEQSAEEPSKQTKSTRTEESSKGTGPASDTRTSLTEKRDDTMDLEDPQSQSGQYWKTEFENYRKRTNLEISKLIQYRSSARSYARKKDVEAMRLREELRKEEEKVVNMERRVTELASSMMNEKVDHERERLVQDLTRQTALAVQYKHKVDNLRKTLERHGVIGSPDEQPDFEESVRGAQIEVNRLKEALEDANRKLKERNQDDDIKKLQNIAISSERKVSELEKENVALKRTILRVKEEMGKYEERRTEKETKLKLRIEKLDLRCSDYKQKMKEYRVAVHEERNMYRQEIEALKEELAGLSPSRRRVSLDDVRHRLEEKSYAGIHVHDFGGDKNTRNPMDKDDEMLEIIQSIETTDLLGADD</sequence>
<evidence type="ECO:0000256" key="2">
    <source>
        <dbReference type="SAM" id="MobiDB-lite"/>
    </source>
</evidence>
<proteinExistence type="predicted"/>
<dbReference type="eggNOG" id="ENOG502S2W9">
    <property type="taxonomic scope" value="Eukaryota"/>
</dbReference>
<reference key="1">
    <citation type="journal article" date="2014" name="PLoS Genet.">
        <title>Signature Gene Expression Reveals Novel Clues to the Molecular Mechanisms of Dimorphic Transition in Penicillium marneffei.</title>
        <authorList>
            <person name="Yang E."/>
            <person name="Wang G."/>
            <person name="Cai J."/>
            <person name="Woo P.C."/>
            <person name="Lau S.K."/>
            <person name="Yuen K.-Y."/>
            <person name="Chow W.-N."/>
            <person name="Lin X."/>
        </authorList>
    </citation>
    <scope>NUCLEOTIDE SEQUENCE [LARGE SCALE GENOMIC DNA]</scope>
    <source>
        <strain>PM1</strain>
    </source>
</reference>
<feature type="coiled-coil region" evidence="1">
    <location>
        <begin position="260"/>
        <end position="294"/>
    </location>
</feature>
<dbReference type="InterPro" id="IPR021589">
    <property type="entry name" value="Cut12"/>
</dbReference>
<accession>A0A093UPF1</accession>
<feature type="region of interest" description="Disordered" evidence="2">
    <location>
        <begin position="43"/>
        <end position="227"/>
    </location>
</feature>
<feature type="compositionally biased region" description="Low complexity" evidence="2">
    <location>
        <begin position="137"/>
        <end position="159"/>
    </location>
</feature>
<name>A0A093UPF1_TALMA</name>
<evidence type="ECO:0000259" key="3">
    <source>
        <dbReference type="Pfam" id="PF11500"/>
    </source>
</evidence>
<feature type="region of interest" description="Disordered" evidence="2">
    <location>
        <begin position="1"/>
        <end position="29"/>
    </location>
</feature>
<feature type="domain" description="Spindle pole body-associated protein cut12" evidence="3">
    <location>
        <begin position="163"/>
        <end position="303"/>
    </location>
</feature>
<dbReference type="Pfam" id="PF11500">
    <property type="entry name" value="Cut12"/>
    <property type="match status" value="1"/>
</dbReference>
<dbReference type="EMBL" id="JPOX01000053">
    <property type="protein sequence ID" value="KFX41815.1"/>
    <property type="molecule type" value="Genomic_DNA"/>
</dbReference>
<keyword evidence="1" id="KW-0175">Coiled coil</keyword>
<gene>
    <name evidence="4" type="ORF">GQ26_0530180</name>
</gene>